<feature type="transmembrane region" description="Helical" evidence="2">
    <location>
        <begin position="161"/>
        <end position="180"/>
    </location>
</feature>
<evidence type="ECO:0000313" key="5">
    <source>
        <dbReference type="Proteomes" id="UP000192582"/>
    </source>
</evidence>
<evidence type="ECO:0000313" key="4">
    <source>
        <dbReference type="EMBL" id="SMB78194.1"/>
    </source>
</evidence>
<dbReference type="NCBIfam" id="TIGR00254">
    <property type="entry name" value="GGDEF"/>
    <property type="match status" value="1"/>
</dbReference>
<dbReference type="SUPFAM" id="SSF55073">
    <property type="entry name" value="Nucleotide cyclase"/>
    <property type="match status" value="1"/>
</dbReference>
<accession>A0A1W1UBM8</accession>
<dbReference type="InterPro" id="IPR050469">
    <property type="entry name" value="Diguanylate_Cyclase"/>
</dbReference>
<dbReference type="PANTHER" id="PTHR45138">
    <property type="entry name" value="REGULATORY COMPONENTS OF SENSORY TRANSDUCTION SYSTEM"/>
    <property type="match status" value="1"/>
</dbReference>
<name>A0A1W1UBM8_9DEIO</name>
<sequence length="372" mass="40919">MKRTFTPHMQRLSAPTQEERAQRRDLRTTLLLGTLVVWIYVLFWLPPFPAAQVATGIFGIGWTAVTITAFSPTRTAPLLLTTLLFLAAFYFCAILSVALYVERIPSWPFDFMMTVPLLYVGLLRDQGQRRGLMLCGLFILVAGLICLPASFGQSATVEAELVRLVASRFILGSVLFLAVLGSTERVIEQQVEARTRAEIRAQEALLDPLTGLANRRAFNEQTPPLLASGMECPWALILVDVDRFKVVNDQYGHDVGDQVLTGVAGRLRAATGEHGLAYRVGGDEFAVVMREADEGAVTLVARRIIQTFADHLQVGGLTLDITVSVGIAVAPTHGRTVTELVKAADHSMYKVKRSGRNNWKHSTVLDRTRTGS</sequence>
<dbReference type="STRING" id="695939.SAMN00790413_06540"/>
<feature type="transmembrane region" description="Helical" evidence="2">
    <location>
        <begin position="51"/>
        <end position="71"/>
    </location>
</feature>
<dbReference type="EMBL" id="FWWU01000002">
    <property type="protein sequence ID" value="SMB78194.1"/>
    <property type="molecule type" value="Genomic_DNA"/>
</dbReference>
<dbReference type="RefSeq" id="WP_084045136.1">
    <property type="nucleotide sequence ID" value="NZ_FWWU01000002.1"/>
</dbReference>
<dbReference type="GO" id="GO:0052621">
    <property type="term" value="F:diguanylate cyclase activity"/>
    <property type="evidence" value="ECO:0007669"/>
    <property type="project" value="TreeGrafter"/>
</dbReference>
<proteinExistence type="predicted"/>
<dbReference type="PROSITE" id="PS50887">
    <property type="entry name" value="GGDEF"/>
    <property type="match status" value="1"/>
</dbReference>
<dbReference type="AlphaFoldDB" id="A0A1W1UBM8"/>
<dbReference type="FunFam" id="3.30.70.270:FF:000001">
    <property type="entry name" value="Diguanylate cyclase domain protein"/>
    <property type="match status" value="1"/>
</dbReference>
<keyword evidence="2" id="KW-1133">Transmembrane helix</keyword>
<feature type="transmembrane region" description="Helical" evidence="2">
    <location>
        <begin position="28"/>
        <end position="45"/>
    </location>
</feature>
<feature type="transmembrane region" description="Helical" evidence="2">
    <location>
        <begin position="78"/>
        <end position="101"/>
    </location>
</feature>
<evidence type="ECO:0000256" key="2">
    <source>
        <dbReference type="SAM" id="Phobius"/>
    </source>
</evidence>
<dbReference type="OrthoDB" id="9759607at2"/>
<dbReference type="Proteomes" id="UP000192582">
    <property type="component" value="Unassembled WGS sequence"/>
</dbReference>
<feature type="transmembrane region" description="Helical" evidence="2">
    <location>
        <begin position="107"/>
        <end position="124"/>
    </location>
</feature>
<protein>
    <submittedName>
        <fullName evidence="4">Diguanylate cyclase (GGDEF) domain-containing protein</fullName>
    </submittedName>
</protein>
<evidence type="ECO:0000259" key="3">
    <source>
        <dbReference type="PROSITE" id="PS50887"/>
    </source>
</evidence>
<feature type="region of interest" description="Disordered" evidence="1">
    <location>
        <begin position="1"/>
        <end position="20"/>
    </location>
</feature>
<dbReference type="InterPro" id="IPR029787">
    <property type="entry name" value="Nucleotide_cyclase"/>
</dbReference>
<dbReference type="InterPro" id="IPR043128">
    <property type="entry name" value="Rev_trsase/Diguanyl_cyclase"/>
</dbReference>
<keyword evidence="2" id="KW-0472">Membrane</keyword>
<dbReference type="PANTHER" id="PTHR45138:SF9">
    <property type="entry name" value="DIGUANYLATE CYCLASE DGCM-RELATED"/>
    <property type="match status" value="1"/>
</dbReference>
<gene>
    <name evidence="4" type="ORF">SAMN00790413_06540</name>
</gene>
<dbReference type="InterPro" id="IPR000160">
    <property type="entry name" value="GGDEF_dom"/>
</dbReference>
<keyword evidence="5" id="KW-1185">Reference proteome</keyword>
<dbReference type="Gene3D" id="3.30.70.270">
    <property type="match status" value="1"/>
</dbReference>
<organism evidence="4 5">
    <name type="scientific">Deinococcus hopiensis KR-140</name>
    <dbReference type="NCBI Taxonomy" id="695939"/>
    <lineage>
        <taxon>Bacteria</taxon>
        <taxon>Thermotogati</taxon>
        <taxon>Deinococcota</taxon>
        <taxon>Deinococci</taxon>
        <taxon>Deinococcales</taxon>
        <taxon>Deinococcaceae</taxon>
        <taxon>Deinococcus</taxon>
    </lineage>
</organism>
<keyword evidence="2" id="KW-0812">Transmembrane</keyword>
<feature type="transmembrane region" description="Helical" evidence="2">
    <location>
        <begin position="131"/>
        <end position="155"/>
    </location>
</feature>
<dbReference type="Pfam" id="PF00990">
    <property type="entry name" value="GGDEF"/>
    <property type="match status" value="1"/>
</dbReference>
<reference evidence="4 5" key="1">
    <citation type="submission" date="2017-04" db="EMBL/GenBank/DDBJ databases">
        <authorList>
            <person name="Afonso C.L."/>
            <person name="Miller P.J."/>
            <person name="Scott M.A."/>
            <person name="Spackman E."/>
            <person name="Goraichik I."/>
            <person name="Dimitrov K.M."/>
            <person name="Suarez D.L."/>
            <person name="Swayne D.E."/>
        </authorList>
    </citation>
    <scope>NUCLEOTIDE SEQUENCE [LARGE SCALE GENOMIC DNA]</scope>
    <source>
        <strain evidence="4 5">KR-140</strain>
    </source>
</reference>
<dbReference type="CDD" id="cd01949">
    <property type="entry name" value="GGDEF"/>
    <property type="match status" value="1"/>
</dbReference>
<dbReference type="SMART" id="SM00267">
    <property type="entry name" value="GGDEF"/>
    <property type="match status" value="1"/>
</dbReference>
<evidence type="ECO:0000256" key="1">
    <source>
        <dbReference type="SAM" id="MobiDB-lite"/>
    </source>
</evidence>
<feature type="domain" description="GGDEF" evidence="3">
    <location>
        <begin position="232"/>
        <end position="364"/>
    </location>
</feature>